<evidence type="ECO:0000313" key="3">
    <source>
        <dbReference type="Proteomes" id="UP001419268"/>
    </source>
</evidence>
<feature type="region of interest" description="Disordered" evidence="1">
    <location>
        <begin position="42"/>
        <end position="146"/>
    </location>
</feature>
<evidence type="ECO:0000313" key="2">
    <source>
        <dbReference type="EMBL" id="KAK9094351.1"/>
    </source>
</evidence>
<feature type="compositionally biased region" description="Basic residues" evidence="1">
    <location>
        <begin position="56"/>
        <end position="73"/>
    </location>
</feature>
<accession>A0AAP0HRX7</accession>
<name>A0AAP0HRX7_9MAGN</name>
<feature type="compositionally biased region" description="Low complexity" evidence="1">
    <location>
        <begin position="123"/>
        <end position="135"/>
    </location>
</feature>
<evidence type="ECO:0000256" key="1">
    <source>
        <dbReference type="SAM" id="MobiDB-lite"/>
    </source>
</evidence>
<organism evidence="2 3">
    <name type="scientific">Stephania cephalantha</name>
    <dbReference type="NCBI Taxonomy" id="152367"/>
    <lineage>
        <taxon>Eukaryota</taxon>
        <taxon>Viridiplantae</taxon>
        <taxon>Streptophyta</taxon>
        <taxon>Embryophyta</taxon>
        <taxon>Tracheophyta</taxon>
        <taxon>Spermatophyta</taxon>
        <taxon>Magnoliopsida</taxon>
        <taxon>Ranunculales</taxon>
        <taxon>Menispermaceae</taxon>
        <taxon>Menispermoideae</taxon>
        <taxon>Cissampelideae</taxon>
        <taxon>Stephania</taxon>
    </lineage>
</organism>
<keyword evidence="3" id="KW-1185">Reference proteome</keyword>
<feature type="compositionally biased region" description="Basic and acidic residues" evidence="1">
    <location>
        <begin position="103"/>
        <end position="117"/>
    </location>
</feature>
<feature type="compositionally biased region" description="Basic and acidic residues" evidence="1">
    <location>
        <begin position="137"/>
        <end position="146"/>
    </location>
</feature>
<dbReference type="Proteomes" id="UP001419268">
    <property type="component" value="Unassembled WGS sequence"/>
</dbReference>
<protein>
    <submittedName>
        <fullName evidence="2">Uncharacterized protein</fullName>
    </submittedName>
</protein>
<dbReference type="AlphaFoldDB" id="A0AAP0HRX7"/>
<reference evidence="2 3" key="1">
    <citation type="submission" date="2024-01" db="EMBL/GenBank/DDBJ databases">
        <title>Genome assemblies of Stephania.</title>
        <authorList>
            <person name="Yang L."/>
        </authorList>
    </citation>
    <scope>NUCLEOTIDE SEQUENCE [LARGE SCALE GENOMIC DNA]</scope>
    <source>
        <strain evidence="2">JXDWG</strain>
        <tissue evidence="2">Leaf</tissue>
    </source>
</reference>
<dbReference type="EMBL" id="JBBNAG010000011">
    <property type="protein sequence ID" value="KAK9094351.1"/>
    <property type="molecule type" value="Genomic_DNA"/>
</dbReference>
<sequence length="146" mass="16481">MVDALLCWRDMACLMRWQNLVGAAWQQETRCGGRGRRVTGLRSRDHARHLPPAYIRRGRGARWRDTRGRRRHKREDTARGGRSGGGRRSSLRLKEEEESGDEAGSREVRGEVRREEVAVISDGASFAGAEHGAAKAGHHDRLTEEK</sequence>
<comment type="caution">
    <text evidence="2">The sequence shown here is derived from an EMBL/GenBank/DDBJ whole genome shotgun (WGS) entry which is preliminary data.</text>
</comment>
<proteinExistence type="predicted"/>
<gene>
    <name evidence="2" type="ORF">Scep_025820</name>
</gene>